<comment type="caution">
    <text evidence="10">The sequence shown here is derived from an EMBL/GenBank/DDBJ whole genome shotgun (WGS) entry which is preliminary data.</text>
</comment>
<gene>
    <name evidence="10" type="ORF">WJX73_000677</name>
</gene>
<dbReference type="Gene3D" id="2.60.40.150">
    <property type="entry name" value="C2 domain"/>
    <property type="match status" value="1"/>
</dbReference>
<dbReference type="GO" id="GO:0008289">
    <property type="term" value="F:lipid binding"/>
    <property type="evidence" value="ECO:0007669"/>
    <property type="project" value="UniProtKB-KW"/>
</dbReference>
<dbReference type="PANTHER" id="PTHR47261:SF4">
    <property type="entry name" value="C2 DOMAIN-CONTAINING PROTEIN"/>
    <property type="match status" value="1"/>
</dbReference>
<dbReference type="Proteomes" id="UP001465755">
    <property type="component" value="Unassembled WGS sequence"/>
</dbReference>
<evidence type="ECO:0000256" key="7">
    <source>
        <dbReference type="SAM" id="Phobius"/>
    </source>
</evidence>
<keyword evidence="3" id="KW-0445">Lipid transport</keyword>
<evidence type="ECO:0000259" key="9">
    <source>
        <dbReference type="PROSITE" id="PS51847"/>
    </source>
</evidence>
<keyword evidence="11" id="KW-1185">Reference proteome</keyword>
<evidence type="ECO:0000256" key="1">
    <source>
        <dbReference type="ARBA" id="ARBA00004370"/>
    </source>
</evidence>
<evidence type="ECO:0000256" key="2">
    <source>
        <dbReference type="ARBA" id="ARBA00022448"/>
    </source>
</evidence>
<feature type="region of interest" description="Disordered" evidence="6">
    <location>
        <begin position="1"/>
        <end position="24"/>
    </location>
</feature>
<keyword evidence="7" id="KW-1133">Transmembrane helix</keyword>
<feature type="compositionally biased region" description="Basic and acidic residues" evidence="6">
    <location>
        <begin position="763"/>
        <end position="772"/>
    </location>
</feature>
<dbReference type="GO" id="GO:0006869">
    <property type="term" value="P:lipid transport"/>
    <property type="evidence" value="ECO:0007669"/>
    <property type="project" value="UniProtKB-KW"/>
</dbReference>
<dbReference type="InterPro" id="IPR000008">
    <property type="entry name" value="C2_dom"/>
</dbReference>
<evidence type="ECO:0000256" key="6">
    <source>
        <dbReference type="SAM" id="MobiDB-lite"/>
    </source>
</evidence>
<comment type="subcellular location">
    <subcellularLocation>
        <location evidence="1">Membrane</location>
    </subcellularLocation>
</comment>
<dbReference type="CDD" id="cd00030">
    <property type="entry name" value="C2"/>
    <property type="match status" value="1"/>
</dbReference>
<evidence type="ECO:0000256" key="3">
    <source>
        <dbReference type="ARBA" id="ARBA00023055"/>
    </source>
</evidence>
<evidence type="ECO:0000313" key="11">
    <source>
        <dbReference type="Proteomes" id="UP001465755"/>
    </source>
</evidence>
<dbReference type="InterPro" id="IPR035892">
    <property type="entry name" value="C2_domain_sf"/>
</dbReference>
<protein>
    <submittedName>
        <fullName evidence="10">Uncharacterized protein</fullName>
    </submittedName>
</protein>
<name>A0AAW1PJ88_9CHLO</name>
<feature type="region of interest" description="Disordered" evidence="6">
    <location>
        <begin position="646"/>
        <end position="827"/>
    </location>
</feature>
<evidence type="ECO:0000259" key="8">
    <source>
        <dbReference type="PROSITE" id="PS50004"/>
    </source>
</evidence>
<keyword evidence="7" id="KW-0812">Transmembrane</keyword>
<dbReference type="AlphaFoldDB" id="A0AAW1PJ88"/>
<feature type="domain" description="C2" evidence="8">
    <location>
        <begin position="374"/>
        <end position="496"/>
    </location>
</feature>
<dbReference type="PROSITE" id="PS50004">
    <property type="entry name" value="C2"/>
    <property type="match status" value="1"/>
</dbReference>
<dbReference type="PROSITE" id="PS51847">
    <property type="entry name" value="SMP"/>
    <property type="match status" value="1"/>
</dbReference>
<keyword evidence="2" id="KW-0813">Transport</keyword>
<feature type="transmembrane region" description="Helical" evidence="7">
    <location>
        <begin position="904"/>
        <end position="926"/>
    </location>
</feature>
<feature type="compositionally biased region" description="Polar residues" evidence="6">
    <location>
        <begin position="788"/>
        <end position="819"/>
    </location>
</feature>
<sequence>MNAVTTLRGPALKSSSSRRGPRLVRKSPVVQCRLGPEWVYAAAAAPAAAARSLRQALPAAAPHHQRPSLGPNPWKWLVWGALFALVAQYVVQWLSYLPLWQRLKTRFIWWKNSVNKEADQSRSFSNYEGTPNTTTTAMVLYSDNAESVEWFNMCWRKAWRVYQRGLEKWLAALLQPVFDNLIAEAHVPSILQRLRILEFTLDHEAPYFDNMRRRTSRKDSDLNGVVDVRYTGGVRMLLLLEVGRKRLRLKIPVLVSDLDLECKMWLKIRLAPMCPWFGTVSLAFVGAPTIKVQLAPYNRVRLMKIPFLQPLLARLLTVDLPGLMVLPRRLEINIPPAVTTVAEAAVGHDAVMRAVASAVLQADALEHALMAALPLGPQSAAGGVSLPETFHGELQVTLLEARSLPVWGFPWQSNPWCRMVLGKQTVTSRRDDDTSRAGSHRAPVWNQEFQLLVESPSSQVLEVQVLDSQLTGRPEVGHVSLPLSRIPRDSTMTAWLPLQASRPHFLPQGELKLQVQYKAFEDDELDSGYKEAEAYADMLQEEGISDVKSAADASSRAAVAASAAMAAVAVTKAAAARAAAKASSAARAAKLRQAAGAVLKDSADELERAEATAKFKEVISTMPVDLDPQLVDEYLAAGISSPVGDNGAMSNGVAVSTEDEGPDPLQGIDPDDLFPGVQFRIMEDEDEDMPISRPVTFKPRTRRPSQAPAGSSLANAKSRGADAVRALQAQQKAGAGETPPVSWPPQDPQSPSSGEPSVGRGPIGRESDKHPSTVDAEVGMGVTDEGGSASQAGVMNPLTGQASVQSHTPPSAQDTQPAASTDADVQEEAQRTRSIFPWWQQFQGGESGEREVVEATPVVVDEVIVPRDLPLDAIAAEVQATWRLKEEDAERLVRAAVARSERPWLILLTVLAGVSAALLGVIFWQVQRVPGT</sequence>
<accession>A0AAW1PJ88</accession>
<keyword evidence="5 7" id="KW-0472">Membrane</keyword>
<organism evidence="10 11">
    <name type="scientific">Symbiochloris irregularis</name>
    <dbReference type="NCBI Taxonomy" id="706552"/>
    <lineage>
        <taxon>Eukaryota</taxon>
        <taxon>Viridiplantae</taxon>
        <taxon>Chlorophyta</taxon>
        <taxon>core chlorophytes</taxon>
        <taxon>Trebouxiophyceae</taxon>
        <taxon>Trebouxiales</taxon>
        <taxon>Trebouxiaceae</taxon>
        <taxon>Symbiochloris</taxon>
    </lineage>
</organism>
<evidence type="ECO:0000256" key="5">
    <source>
        <dbReference type="ARBA" id="ARBA00023136"/>
    </source>
</evidence>
<dbReference type="Pfam" id="PF00168">
    <property type="entry name" value="C2"/>
    <property type="match status" value="1"/>
</dbReference>
<dbReference type="InterPro" id="IPR031468">
    <property type="entry name" value="SMP_LBD"/>
</dbReference>
<dbReference type="EMBL" id="JALJOQ010000029">
    <property type="protein sequence ID" value="KAK9807914.1"/>
    <property type="molecule type" value="Genomic_DNA"/>
</dbReference>
<dbReference type="GO" id="GO:0016020">
    <property type="term" value="C:membrane"/>
    <property type="evidence" value="ECO:0007669"/>
    <property type="project" value="UniProtKB-SubCell"/>
</dbReference>
<feature type="domain" description="SMP-LTD" evidence="9">
    <location>
        <begin position="144"/>
        <end position="335"/>
    </location>
</feature>
<dbReference type="CDD" id="cd21669">
    <property type="entry name" value="SMP_SF"/>
    <property type="match status" value="1"/>
</dbReference>
<keyword evidence="4" id="KW-0446">Lipid-binding</keyword>
<evidence type="ECO:0000256" key="4">
    <source>
        <dbReference type="ARBA" id="ARBA00023121"/>
    </source>
</evidence>
<dbReference type="SUPFAM" id="SSF49562">
    <property type="entry name" value="C2 domain (Calcium/lipid-binding domain, CaLB)"/>
    <property type="match status" value="1"/>
</dbReference>
<reference evidence="10 11" key="1">
    <citation type="journal article" date="2024" name="Nat. Commun.">
        <title>Phylogenomics reveals the evolutionary origins of lichenization in chlorophyte algae.</title>
        <authorList>
            <person name="Puginier C."/>
            <person name="Libourel C."/>
            <person name="Otte J."/>
            <person name="Skaloud P."/>
            <person name="Haon M."/>
            <person name="Grisel S."/>
            <person name="Petersen M."/>
            <person name="Berrin J.G."/>
            <person name="Delaux P.M."/>
            <person name="Dal Grande F."/>
            <person name="Keller J."/>
        </authorList>
    </citation>
    <scope>NUCLEOTIDE SEQUENCE [LARGE SCALE GENOMIC DNA]</scope>
    <source>
        <strain evidence="10 11">SAG 2036</strain>
    </source>
</reference>
<dbReference type="PANTHER" id="PTHR47261">
    <property type="entry name" value="CALCIUM-DEPENDENT LIPID-BINDING (CALB DOMAIN) FAMILY PROTEIN"/>
    <property type="match status" value="1"/>
</dbReference>
<proteinExistence type="predicted"/>
<dbReference type="SMART" id="SM00239">
    <property type="entry name" value="C2"/>
    <property type="match status" value="1"/>
</dbReference>
<evidence type="ECO:0000313" key="10">
    <source>
        <dbReference type="EMBL" id="KAK9807914.1"/>
    </source>
</evidence>